<dbReference type="Proteomes" id="UP000050794">
    <property type="component" value="Unassembled WGS sequence"/>
</dbReference>
<organism evidence="2 3">
    <name type="scientific">Toxocara canis</name>
    <name type="common">Canine roundworm</name>
    <dbReference type="NCBI Taxonomy" id="6265"/>
    <lineage>
        <taxon>Eukaryota</taxon>
        <taxon>Metazoa</taxon>
        <taxon>Ecdysozoa</taxon>
        <taxon>Nematoda</taxon>
        <taxon>Chromadorea</taxon>
        <taxon>Rhabditida</taxon>
        <taxon>Spirurina</taxon>
        <taxon>Ascaridomorpha</taxon>
        <taxon>Ascaridoidea</taxon>
        <taxon>Toxocaridae</taxon>
        <taxon>Toxocara</taxon>
    </lineage>
</organism>
<gene>
    <name evidence="1" type="ORF">TCNE_LOCUS5333</name>
</gene>
<accession>A0A183UA13</accession>
<reference evidence="1 2" key="2">
    <citation type="submission" date="2018-11" db="EMBL/GenBank/DDBJ databases">
        <authorList>
            <consortium name="Pathogen Informatics"/>
        </authorList>
    </citation>
    <scope>NUCLEOTIDE SEQUENCE [LARGE SCALE GENOMIC DNA]</scope>
</reference>
<reference evidence="3" key="1">
    <citation type="submission" date="2016-06" db="UniProtKB">
        <authorList>
            <consortium name="WormBaseParasite"/>
        </authorList>
    </citation>
    <scope>IDENTIFICATION</scope>
</reference>
<proteinExistence type="predicted"/>
<dbReference type="WBParaSite" id="TCNE_0000533301-mRNA-1">
    <property type="protein sequence ID" value="TCNE_0000533301-mRNA-1"/>
    <property type="gene ID" value="TCNE_0000533301"/>
</dbReference>
<dbReference type="AlphaFoldDB" id="A0A183UA13"/>
<evidence type="ECO:0000313" key="1">
    <source>
        <dbReference type="EMBL" id="VDM36419.1"/>
    </source>
</evidence>
<sequence>MMMNVNKPRRFAQGIAEHQNFLFIHETRSHAPKPTDLLGILLSCFACGPVRNSAEFLKAAERWRRGWKSPDAASCKQILALASITPIGVAWDDEFSSVD</sequence>
<evidence type="ECO:0000313" key="3">
    <source>
        <dbReference type="WBParaSite" id="TCNE_0000533301-mRNA-1"/>
    </source>
</evidence>
<name>A0A183UA13_TOXCA</name>
<keyword evidence="2" id="KW-1185">Reference proteome</keyword>
<dbReference type="EMBL" id="UYWY01019347">
    <property type="protein sequence ID" value="VDM36419.1"/>
    <property type="molecule type" value="Genomic_DNA"/>
</dbReference>
<protein>
    <submittedName>
        <fullName evidence="1 3">Uncharacterized protein</fullName>
    </submittedName>
</protein>
<evidence type="ECO:0000313" key="2">
    <source>
        <dbReference type="Proteomes" id="UP000050794"/>
    </source>
</evidence>